<accession>A0ACC3DZN6</accession>
<evidence type="ECO:0000313" key="2">
    <source>
        <dbReference type="Proteomes" id="UP001186974"/>
    </source>
</evidence>
<proteinExistence type="predicted"/>
<dbReference type="EMBL" id="JAWDJW010000013">
    <property type="protein sequence ID" value="KAK3082077.1"/>
    <property type="molecule type" value="Genomic_DNA"/>
</dbReference>
<keyword evidence="2" id="KW-1185">Reference proteome</keyword>
<name>A0ACC3DZN6_9PEZI</name>
<reference evidence="1" key="1">
    <citation type="submission" date="2024-09" db="EMBL/GenBank/DDBJ databases">
        <title>Black Yeasts Isolated from many extreme environments.</title>
        <authorList>
            <person name="Coleine C."/>
            <person name="Stajich J.E."/>
            <person name="Selbmann L."/>
        </authorList>
    </citation>
    <scope>NUCLEOTIDE SEQUENCE</scope>
    <source>
        <strain evidence="1">CCFEE 5737</strain>
    </source>
</reference>
<organism evidence="1 2">
    <name type="scientific">Coniosporium uncinatum</name>
    <dbReference type="NCBI Taxonomy" id="93489"/>
    <lineage>
        <taxon>Eukaryota</taxon>
        <taxon>Fungi</taxon>
        <taxon>Dikarya</taxon>
        <taxon>Ascomycota</taxon>
        <taxon>Pezizomycotina</taxon>
        <taxon>Dothideomycetes</taxon>
        <taxon>Dothideomycetes incertae sedis</taxon>
        <taxon>Coniosporium</taxon>
    </lineage>
</organism>
<comment type="caution">
    <text evidence="1">The sequence shown here is derived from an EMBL/GenBank/DDBJ whole genome shotgun (WGS) entry which is preliminary data.</text>
</comment>
<protein>
    <submittedName>
        <fullName evidence="1">Uncharacterized protein</fullName>
    </submittedName>
</protein>
<dbReference type="Proteomes" id="UP001186974">
    <property type="component" value="Unassembled WGS sequence"/>
</dbReference>
<evidence type="ECO:0000313" key="1">
    <source>
        <dbReference type="EMBL" id="KAK3082077.1"/>
    </source>
</evidence>
<gene>
    <name evidence="1" type="ORF">LTS18_005475</name>
</gene>
<sequence length="148" mass="16997">MENNNDLDNYFENFETACQVLADGDEAKKVVISFYYSMQRLERFERWGDVRDLEAAILRAKFAVEGTARGDRDFIERQDVFSHILACRYNQTTEIEDLEDAIKFARQVANVTPADHPNLAACLNNLGNKLESRYGRTGKIEDLVKLLV</sequence>